<dbReference type="GO" id="GO:0005975">
    <property type="term" value="P:carbohydrate metabolic process"/>
    <property type="evidence" value="ECO:0007669"/>
    <property type="project" value="InterPro"/>
</dbReference>
<keyword evidence="1" id="KW-0413">Isomerase</keyword>
<gene>
    <name evidence="1" type="ORF">HDA30_000105</name>
</gene>
<dbReference type="RefSeq" id="WP_184240776.1">
    <property type="nucleotide sequence ID" value="NZ_JACHNA010000001.1"/>
</dbReference>
<dbReference type="Proteomes" id="UP000540191">
    <property type="component" value="Unassembled WGS sequence"/>
</dbReference>
<accession>A0A7W7DWK6</accession>
<dbReference type="InterPro" id="IPR008183">
    <property type="entry name" value="Aldose_1/G6P_1-epimerase"/>
</dbReference>
<dbReference type="GO" id="GO:0004034">
    <property type="term" value="F:aldose 1-epimerase activity"/>
    <property type="evidence" value="ECO:0007669"/>
    <property type="project" value="UniProtKB-EC"/>
</dbReference>
<dbReference type="Pfam" id="PF01263">
    <property type="entry name" value="Aldose_epim"/>
    <property type="match status" value="1"/>
</dbReference>
<dbReference type="GO" id="GO:0030246">
    <property type="term" value="F:carbohydrate binding"/>
    <property type="evidence" value="ECO:0007669"/>
    <property type="project" value="InterPro"/>
</dbReference>
<dbReference type="InterPro" id="IPR014718">
    <property type="entry name" value="GH-type_carb-bd"/>
</dbReference>
<reference evidence="1 2" key="1">
    <citation type="submission" date="2020-08" db="EMBL/GenBank/DDBJ databases">
        <title>Sequencing the genomes of 1000 actinobacteria strains.</title>
        <authorList>
            <person name="Klenk H.-P."/>
        </authorList>
    </citation>
    <scope>NUCLEOTIDE SEQUENCE [LARGE SCALE GENOMIC DNA]</scope>
    <source>
        <strain evidence="1 2">DSM 23974</strain>
    </source>
</reference>
<protein>
    <submittedName>
        <fullName evidence="1">Aldose 1-epimerase</fullName>
        <ecNumber evidence="1">5.1.3.3</ecNumber>
    </submittedName>
</protein>
<dbReference type="SUPFAM" id="SSF74650">
    <property type="entry name" value="Galactose mutarotase-like"/>
    <property type="match status" value="1"/>
</dbReference>
<name>A0A7W7DWK6_9MICC</name>
<sequence length="311" mass="34037">MTAQHAVSGDDSAATGAQYRLRSGTAEATVVGLAGALREYRVDGIDYVEPYPAQSIPPAGNGIQMSPWPNRVAGARWSLHEAQQQLDVTEPTRGHASHGLLRNTQFIPEAVTADRVVLRGEIHPQHGWPFRMTHRVEYALAENGDLTVCQRLLNRTDVAAPAGFGAHPFLRIGEVPSRLLRLTVEADTWIDTDESLIPIADHPVQGSRHDYRDGQSVGAEPVDVCLTDLAAHDGRHEARLEAPDGSELTLWSDEVFAYTHVFVTDRLPGREHAVAVEPLTMPANALNTGRSLRWLEAGESLLGRWGLRPRG</sequence>
<evidence type="ECO:0000313" key="2">
    <source>
        <dbReference type="Proteomes" id="UP000540191"/>
    </source>
</evidence>
<proteinExistence type="predicted"/>
<organism evidence="1 2">
    <name type="scientific">Micrococcus cohnii</name>
    <dbReference type="NCBI Taxonomy" id="993416"/>
    <lineage>
        <taxon>Bacteria</taxon>
        <taxon>Bacillati</taxon>
        <taxon>Actinomycetota</taxon>
        <taxon>Actinomycetes</taxon>
        <taxon>Micrococcales</taxon>
        <taxon>Micrococcaceae</taxon>
        <taxon>Micrococcus</taxon>
    </lineage>
</organism>
<dbReference type="InterPro" id="IPR011013">
    <property type="entry name" value="Gal_mutarotase_sf_dom"/>
</dbReference>
<dbReference type="Gene3D" id="2.70.98.10">
    <property type="match status" value="1"/>
</dbReference>
<evidence type="ECO:0000313" key="1">
    <source>
        <dbReference type="EMBL" id="MBB4734597.1"/>
    </source>
</evidence>
<dbReference type="EC" id="5.1.3.3" evidence="1"/>
<dbReference type="AlphaFoldDB" id="A0A7W7DWK6"/>
<keyword evidence="2" id="KW-1185">Reference proteome</keyword>
<comment type="caution">
    <text evidence="1">The sequence shown here is derived from an EMBL/GenBank/DDBJ whole genome shotgun (WGS) entry which is preliminary data.</text>
</comment>
<dbReference type="EMBL" id="JACHNA010000001">
    <property type="protein sequence ID" value="MBB4734597.1"/>
    <property type="molecule type" value="Genomic_DNA"/>
</dbReference>